<dbReference type="Proteomes" id="UP000515153">
    <property type="component" value="Unplaced"/>
</dbReference>
<dbReference type="InterPro" id="IPR011032">
    <property type="entry name" value="GroES-like_sf"/>
</dbReference>
<feature type="domain" description="Enoyl reductase (ER)" evidence="7">
    <location>
        <begin position="144"/>
        <end position="444"/>
    </location>
</feature>
<keyword evidence="3" id="KW-0808">Transferase</keyword>
<keyword evidence="2" id="KW-0597">Phosphoprotein</keyword>
<dbReference type="InterPro" id="IPR013968">
    <property type="entry name" value="PKS_KR"/>
</dbReference>
<dbReference type="GO" id="GO:1901336">
    <property type="term" value="P:lactone biosynthetic process"/>
    <property type="evidence" value="ECO:0007669"/>
    <property type="project" value="UniProtKB-ARBA"/>
</dbReference>
<dbReference type="GeneID" id="41957592"/>
<proteinExistence type="predicted"/>
<gene>
    <name evidence="9" type="ORF">PgNI_02620</name>
</gene>
<evidence type="ECO:0000256" key="1">
    <source>
        <dbReference type="ARBA" id="ARBA00022450"/>
    </source>
</evidence>
<evidence type="ECO:0000313" key="9">
    <source>
        <dbReference type="RefSeq" id="XP_030986651.1"/>
    </source>
</evidence>
<dbReference type="PANTHER" id="PTHR43775">
    <property type="entry name" value="FATTY ACID SYNTHASE"/>
    <property type="match status" value="1"/>
</dbReference>
<evidence type="ECO:0000259" key="6">
    <source>
        <dbReference type="SMART" id="SM00822"/>
    </source>
</evidence>
<dbReference type="InterPro" id="IPR050091">
    <property type="entry name" value="PKS_NRPS_Biosynth_Enz"/>
</dbReference>
<dbReference type="KEGG" id="pgri:PgNI_02620"/>
<keyword evidence="8" id="KW-1185">Reference proteome</keyword>
<dbReference type="GO" id="GO:0016491">
    <property type="term" value="F:oxidoreductase activity"/>
    <property type="evidence" value="ECO:0007669"/>
    <property type="project" value="UniProtKB-KW"/>
</dbReference>
<dbReference type="Pfam" id="PF13602">
    <property type="entry name" value="ADH_zinc_N_2"/>
    <property type="match status" value="1"/>
</dbReference>
<dbReference type="CDD" id="cd05195">
    <property type="entry name" value="enoyl_red"/>
    <property type="match status" value="1"/>
</dbReference>
<dbReference type="InterPro" id="IPR057326">
    <property type="entry name" value="KR_dom"/>
</dbReference>
<evidence type="ECO:0000256" key="5">
    <source>
        <dbReference type="ARBA" id="ARBA00023268"/>
    </source>
</evidence>
<dbReference type="Gene3D" id="3.90.180.10">
    <property type="entry name" value="Medium-chain alcohol dehydrogenases, catalytic domain"/>
    <property type="match status" value="1"/>
</dbReference>
<dbReference type="Gene3D" id="3.40.50.720">
    <property type="entry name" value="NAD(P)-binding Rossmann-like Domain"/>
    <property type="match status" value="1"/>
</dbReference>
<dbReference type="InterPro" id="IPR036291">
    <property type="entry name" value="NAD(P)-bd_dom_sf"/>
</dbReference>
<protein>
    <recommendedName>
        <fullName evidence="10">Enoyl reductase (ER) domain-containing protein</fullName>
    </recommendedName>
</protein>
<dbReference type="FunFam" id="3.40.50.720:FF:000209">
    <property type="entry name" value="Polyketide synthase Pks12"/>
    <property type="match status" value="1"/>
</dbReference>
<evidence type="ECO:0000313" key="8">
    <source>
        <dbReference type="Proteomes" id="UP000515153"/>
    </source>
</evidence>
<dbReference type="PANTHER" id="PTHR43775:SF37">
    <property type="entry name" value="SI:DKEY-61P9.11"/>
    <property type="match status" value="1"/>
</dbReference>
<evidence type="ECO:0000256" key="4">
    <source>
        <dbReference type="ARBA" id="ARBA00023002"/>
    </source>
</evidence>
<dbReference type="Pfam" id="PF08659">
    <property type="entry name" value="KR"/>
    <property type="match status" value="1"/>
</dbReference>
<dbReference type="SUPFAM" id="SSF50129">
    <property type="entry name" value="GroES-like"/>
    <property type="match status" value="1"/>
</dbReference>
<dbReference type="GO" id="GO:0044550">
    <property type="term" value="P:secondary metabolite biosynthetic process"/>
    <property type="evidence" value="ECO:0007669"/>
    <property type="project" value="TreeGrafter"/>
</dbReference>
<dbReference type="AlphaFoldDB" id="A0A6P8BHY3"/>
<dbReference type="GO" id="GO:0004312">
    <property type="term" value="F:fatty acid synthase activity"/>
    <property type="evidence" value="ECO:0007669"/>
    <property type="project" value="TreeGrafter"/>
</dbReference>
<keyword evidence="1" id="KW-0596">Phosphopantetheine</keyword>
<evidence type="ECO:0000259" key="7">
    <source>
        <dbReference type="SMART" id="SM00829"/>
    </source>
</evidence>
<accession>A0A6P8BHY3</accession>
<evidence type="ECO:0000256" key="3">
    <source>
        <dbReference type="ARBA" id="ARBA00022679"/>
    </source>
</evidence>
<evidence type="ECO:0008006" key="10">
    <source>
        <dbReference type="Google" id="ProtNLM"/>
    </source>
</evidence>
<keyword evidence="4" id="KW-0560">Oxidoreductase</keyword>
<dbReference type="GO" id="GO:0006633">
    <property type="term" value="P:fatty acid biosynthetic process"/>
    <property type="evidence" value="ECO:0007669"/>
    <property type="project" value="TreeGrafter"/>
</dbReference>
<feature type="domain" description="Ketoreductase" evidence="6">
    <location>
        <begin position="474"/>
        <end position="628"/>
    </location>
</feature>
<reference evidence="9" key="1">
    <citation type="journal article" date="2019" name="Mol. Biol. Evol.">
        <title>Blast fungal genomes show frequent chromosomal changes, gene gains and losses, and effector gene turnover.</title>
        <authorList>
            <person name="Gomez Luciano L.B."/>
            <person name="Jason Tsai I."/>
            <person name="Chuma I."/>
            <person name="Tosa Y."/>
            <person name="Chen Y.H."/>
            <person name="Li J.Y."/>
            <person name="Li M.Y."/>
            <person name="Jade Lu M.Y."/>
            <person name="Nakayashiki H."/>
            <person name="Li W.H."/>
        </authorList>
    </citation>
    <scope>NUCLEOTIDE SEQUENCE</scope>
    <source>
        <strain evidence="9">NI907</strain>
    </source>
</reference>
<dbReference type="SMART" id="SM00822">
    <property type="entry name" value="PKS_KR"/>
    <property type="match status" value="1"/>
</dbReference>
<dbReference type="SUPFAM" id="SSF51735">
    <property type="entry name" value="NAD(P)-binding Rossmann-fold domains"/>
    <property type="match status" value="2"/>
</dbReference>
<organism evidence="8 9">
    <name type="scientific">Pyricularia grisea</name>
    <name type="common">Crabgrass-specific blast fungus</name>
    <name type="synonym">Magnaporthe grisea</name>
    <dbReference type="NCBI Taxonomy" id="148305"/>
    <lineage>
        <taxon>Eukaryota</taxon>
        <taxon>Fungi</taxon>
        <taxon>Dikarya</taxon>
        <taxon>Ascomycota</taxon>
        <taxon>Pezizomycotina</taxon>
        <taxon>Sordariomycetes</taxon>
        <taxon>Sordariomycetidae</taxon>
        <taxon>Magnaporthales</taxon>
        <taxon>Pyriculariaceae</taxon>
        <taxon>Pyricularia</taxon>
    </lineage>
</organism>
<evidence type="ECO:0000256" key="2">
    <source>
        <dbReference type="ARBA" id="ARBA00022553"/>
    </source>
</evidence>
<dbReference type="RefSeq" id="XP_030986651.1">
    <property type="nucleotide sequence ID" value="XM_031122681.1"/>
</dbReference>
<reference evidence="9" key="2">
    <citation type="submission" date="2019-10" db="EMBL/GenBank/DDBJ databases">
        <authorList>
            <consortium name="NCBI Genome Project"/>
        </authorList>
    </citation>
    <scope>NUCLEOTIDE SEQUENCE</scope>
    <source>
        <strain evidence="9">NI907</strain>
    </source>
</reference>
<name>A0A6P8BHY3_PYRGI</name>
<keyword evidence="5" id="KW-0511">Multifunctional enzyme</keyword>
<sequence length="629" mass="70355">MVFLLELKKPVLDNLGEKEYEVIKGFSTTFQRLLWVICGDNPSFGIIDGLSRSIQSEIAGTKFQMLHLNATTGMQYGPFLAGRILSSEATRDNEFHERDGLLQVTRIYRSLAENNAIKDHFKDRTRITQIDSDANLRLTIERPGLLNTLKFIKDDRLAFSFANYQVKIKIAATGINFRDIMASMGLIPMLGNKIAGKFQIGNRVSFLGVGTHATKVRVNHNIVVKIPDTIIFQKAIYIPVCYITAYYTLVNLERLSKGKSILIHATAGGVGQAAVQIAKYLGATVYITVGSETKRKLLVSTYGILKDHIFNSRDPNFAKGIMRVTKGRGVDYILNSLSGKLFRASWEVLAIFGTFVKIGLRNIFDNSRLEMRPFGKNTTFTFFNQFFLYEHNPAVLGQLFSQVFNLIFTGTLRAPNPLTVCQLDKVQDAFRTIQQGKYIGKLVLFFPAADENATTTAAPVLRKTKDLLKLDPNVTYLFVGGLGGFGRSLARQFVISGARNLAFLSKSGDGSPDAQALIKKLSGRGAVVKAYRGNVADRASFKNALDKLESDFPPVKGVIQMAMALRDIVFEKMSHEWWRTGLRPKVQGIWNLYEYFNKTRPLDFFIIYSSILGLYGYPSQAQYSAGNIY</sequence>
<dbReference type="InterPro" id="IPR020843">
    <property type="entry name" value="ER"/>
</dbReference>
<dbReference type="SMART" id="SM00829">
    <property type="entry name" value="PKS_ER"/>
    <property type="match status" value="1"/>
</dbReference>
<reference evidence="9" key="3">
    <citation type="submission" date="2025-08" db="UniProtKB">
        <authorList>
            <consortium name="RefSeq"/>
        </authorList>
    </citation>
    <scope>IDENTIFICATION</scope>
    <source>
        <strain evidence="9">NI907</strain>
    </source>
</reference>